<dbReference type="SMART" id="SM00388">
    <property type="entry name" value="HisKA"/>
    <property type="match status" value="1"/>
</dbReference>
<accession>Q3SF92</accession>
<keyword evidence="13" id="KW-1185">Reference proteome</keyword>
<dbReference type="Pfam" id="PF00672">
    <property type="entry name" value="HAMP"/>
    <property type="match status" value="1"/>
</dbReference>
<evidence type="ECO:0000256" key="6">
    <source>
        <dbReference type="ARBA" id="ARBA00022777"/>
    </source>
</evidence>
<feature type="coiled-coil region" evidence="8">
    <location>
        <begin position="242"/>
        <end position="269"/>
    </location>
</feature>
<dbReference type="Pfam" id="PF02518">
    <property type="entry name" value="HATPase_c"/>
    <property type="match status" value="1"/>
</dbReference>
<dbReference type="KEGG" id="tbd:Tbd_2769"/>
<dbReference type="GO" id="GO:0000155">
    <property type="term" value="F:phosphorelay sensor kinase activity"/>
    <property type="evidence" value="ECO:0007669"/>
    <property type="project" value="InterPro"/>
</dbReference>
<gene>
    <name evidence="12" type="ordered locus">Tbd_2769</name>
</gene>
<comment type="subcellular location">
    <subcellularLocation>
        <location evidence="2">Membrane</location>
    </subcellularLocation>
</comment>
<dbReference type="SUPFAM" id="SSF55874">
    <property type="entry name" value="ATPase domain of HSP90 chaperone/DNA topoisomerase II/histidine kinase"/>
    <property type="match status" value="1"/>
</dbReference>
<dbReference type="PANTHER" id="PTHR43711">
    <property type="entry name" value="TWO-COMPONENT HISTIDINE KINASE"/>
    <property type="match status" value="1"/>
</dbReference>
<evidence type="ECO:0000259" key="11">
    <source>
        <dbReference type="PROSITE" id="PS50885"/>
    </source>
</evidence>
<keyword evidence="5" id="KW-0808">Transferase</keyword>
<evidence type="ECO:0000256" key="2">
    <source>
        <dbReference type="ARBA" id="ARBA00004370"/>
    </source>
</evidence>
<protein>
    <recommendedName>
        <fullName evidence="3">histidine kinase</fullName>
        <ecNumber evidence="3">2.7.13.3</ecNumber>
    </recommendedName>
</protein>
<name>Q3SF92_THIDA</name>
<dbReference type="InterPro" id="IPR036097">
    <property type="entry name" value="HisK_dim/P_sf"/>
</dbReference>
<dbReference type="Proteomes" id="UP000008291">
    <property type="component" value="Chromosome"/>
</dbReference>
<dbReference type="Gene3D" id="3.30.565.10">
    <property type="entry name" value="Histidine kinase-like ATPase, C-terminal domain"/>
    <property type="match status" value="1"/>
</dbReference>
<evidence type="ECO:0000313" key="12">
    <source>
        <dbReference type="EMBL" id="AAZ98722.1"/>
    </source>
</evidence>
<keyword evidence="9" id="KW-0812">Transmembrane</keyword>
<dbReference type="PRINTS" id="PR00344">
    <property type="entry name" value="BCTRLSENSOR"/>
</dbReference>
<keyword evidence="6 12" id="KW-0418">Kinase</keyword>
<dbReference type="SUPFAM" id="SSF47384">
    <property type="entry name" value="Homodimeric domain of signal transducing histidine kinase"/>
    <property type="match status" value="1"/>
</dbReference>
<dbReference type="PANTHER" id="PTHR43711:SF28">
    <property type="entry name" value="SENSOR HISTIDINE KINASE YXDK"/>
    <property type="match status" value="1"/>
</dbReference>
<dbReference type="Gene3D" id="1.10.287.130">
    <property type="match status" value="1"/>
</dbReference>
<evidence type="ECO:0000259" key="10">
    <source>
        <dbReference type="PROSITE" id="PS50109"/>
    </source>
</evidence>
<dbReference type="InterPro" id="IPR005467">
    <property type="entry name" value="His_kinase_dom"/>
</dbReference>
<feature type="transmembrane region" description="Helical" evidence="9">
    <location>
        <begin position="20"/>
        <end position="44"/>
    </location>
</feature>
<keyword evidence="4" id="KW-0597">Phosphoprotein</keyword>
<dbReference type="InterPro" id="IPR003594">
    <property type="entry name" value="HATPase_dom"/>
</dbReference>
<dbReference type="EC" id="2.7.13.3" evidence="3"/>
<dbReference type="STRING" id="292415.Tbd_2769"/>
<dbReference type="SMART" id="SM00387">
    <property type="entry name" value="HATPase_c"/>
    <property type="match status" value="1"/>
</dbReference>
<sequence length="484" mass="52915">MSAPSARMLSGPYYPRSFTILVIAAMGVLIVPLASGLINAVHVLQGVLDTQRQFTRDSLAVTRDVRQVVDSVSQLQRAAGQYHLLQDKEFGPALHARFDALQKQLAELEPRLSDPLARSTLATLRTRSLALYRTLQPGRFLDSERFHALDPAFDDLHVGAENLLHEADTAVEGELQVLEATVQATQQRLIALGLALIPLTLLLAAVFSWLINRPIKQLKASIQQLGQADLGPLPAISGPQDIVELGREMDWLRQRLQALEEQKLQFLRQVSHELKTPLASLREGVALLGDELAGSLNPRQRAIVTIMDTGSRDLQQRIEDLLRYGNLQDARPPAVPVALAEALASVLERQRLALEARRIVVETEFAAPAVLADRALLETVLDNLLSNAVKFSPDEGRILVRSEVADDAVVLWFCDQGEGIPEALRARVFEPFFQGPRQPASTVKGSGLGLSIVRESVLAAGGAIGIVDAPPWSTCFRLSLPLPP</sequence>
<evidence type="ECO:0000256" key="9">
    <source>
        <dbReference type="SAM" id="Phobius"/>
    </source>
</evidence>
<reference evidence="12 13" key="1">
    <citation type="journal article" date="2006" name="J. Bacteriol.">
        <title>The genome sequence of the obligately chemolithoautotrophic, facultatively anaerobic bacterium Thiobacillus denitrificans.</title>
        <authorList>
            <person name="Beller H.R."/>
            <person name="Chain P.S."/>
            <person name="Letain T.E."/>
            <person name="Chakicherla A."/>
            <person name="Larimer F.W."/>
            <person name="Richardson P.M."/>
            <person name="Coleman M.A."/>
            <person name="Wood A.P."/>
            <person name="Kelly D.P."/>
        </authorList>
    </citation>
    <scope>NUCLEOTIDE SEQUENCE [LARGE SCALE GENOMIC DNA]</scope>
    <source>
        <strain evidence="12 13">ATCC 25259</strain>
    </source>
</reference>
<dbReference type="EMBL" id="CP000116">
    <property type="protein sequence ID" value="AAZ98722.1"/>
    <property type="molecule type" value="Genomic_DNA"/>
</dbReference>
<dbReference type="InterPro" id="IPR036890">
    <property type="entry name" value="HATPase_C_sf"/>
</dbReference>
<dbReference type="eggNOG" id="COG2205">
    <property type="taxonomic scope" value="Bacteria"/>
</dbReference>
<organism evidence="12 13">
    <name type="scientific">Thiobacillus denitrificans (strain ATCC 25259 / T1)</name>
    <dbReference type="NCBI Taxonomy" id="292415"/>
    <lineage>
        <taxon>Bacteria</taxon>
        <taxon>Pseudomonadati</taxon>
        <taxon>Pseudomonadota</taxon>
        <taxon>Betaproteobacteria</taxon>
        <taxon>Nitrosomonadales</taxon>
        <taxon>Thiobacillaceae</taxon>
        <taxon>Thiobacillus</taxon>
    </lineage>
</organism>
<evidence type="ECO:0000256" key="3">
    <source>
        <dbReference type="ARBA" id="ARBA00012438"/>
    </source>
</evidence>
<proteinExistence type="predicted"/>
<keyword evidence="9" id="KW-1133">Transmembrane helix</keyword>
<dbReference type="PROSITE" id="PS50109">
    <property type="entry name" value="HIS_KIN"/>
    <property type="match status" value="1"/>
</dbReference>
<dbReference type="PROSITE" id="PS50885">
    <property type="entry name" value="HAMP"/>
    <property type="match status" value="1"/>
</dbReference>
<dbReference type="InterPro" id="IPR004358">
    <property type="entry name" value="Sig_transdc_His_kin-like_C"/>
</dbReference>
<evidence type="ECO:0000256" key="8">
    <source>
        <dbReference type="SAM" id="Coils"/>
    </source>
</evidence>
<dbReference type="InterPro" id="IPR050736">
    <property type="entry name" value="Sensor_HK_Regulatory"/>
</dbReference>
<evidence type="ECO:0000313" key="13">
    <source>
        <dbReference type="Proteomes" id="UP000008291"/>
    </source>
</evidence>
<evidence type="ECO:0000256" key="5">
    <source>
        <dbReference type="ARBA" id="ARBA00022679"/>
    </source>
</evidence>
<keyword evidence="8" id="KW-0175">Coiled coil</keyword>
<dbReference type="GO" id="GO:0016020">
    <property type="term" value="C:membrane"/>
    <property type="evidence" value="ECO:0007669"/>
    <property type="project" value="UniProtKB-SubCell"/>
</dbReference>
<dbReference type="Pfam" id="PF00512">
    <property type="entry name" value="HisKA"/>
    <property type="match status" value="1"/>
</dbReference>
<dbReference type="SMART" id="SM00304">
    <property type="entry name" value="HAMP"/>
    <property type="match status" value="1"/>
</dbReference>
<feature type="transmembrane region" description="Helical" evidence="9">
    <location>
        <begin position="189"/>
        <end position="211"/>
    </location>
</feature>
<dbReference type="InterPro" id="IPR003660">
    <property type="entry name" value="HAMP_dom"/>
</dbReference>
<keyword evidence="9" id="KW-0472">Membrane</keyword>
<dbReference type="InterPro" id="IPR003661">
    <property type="entry name" value="HisK_dim/P_dom"/>
</dbReference>
<dbReference type="AlphaFoldDB" id="Q3SF92"/>
<feature type="domain" description="Histidine kinase" evidence="10">
    <location>
        <begin position="269"/>
        <end position="484"/>
    </location>
</feature>
<feature type="domain" description="HAMP" evidence="11">
    <location>
        <begin position="209"/>
        <end position="261"/>
    </location>
</feature>
<dbReference type="Gene3D" id="6.10.340.10">
    <property type="match status" value="1"/>
</dbReference>
<evidence type="ECO:0000256" key="1">
    <source>
        <dbReference type="ARBA" id="ARBA00000085"/>
    </source>
</evidence>
<keyword evidence="7" id="KW-0902">Two-component regulatory system</keyword>
<evidence type="ECO:0000256" key="7">
    <source>
        <dbReference type="ARBA" id="ARBA00023012"/>
    </source>
</evidence>
<dbReference type="CDD" id="cd00082">
    <property type="entry name" value="HisKA"/>
    <property type="match status" value="1"/>
</dbReference>
<evidence type="ECO:0000256" key="4">
    <source>
        <dbReference type="ARBA" id="ARBA00022553"/>
    </source>
</evidence>
<dbReference type="HOGENOM" id="CLU_000445_89_23_4"/>
<comment type="catalytic activity">
    <reaction evidence="1">
        <text>ATP + protein L-histidine = ADP + protein N-phospho-L-histidine.</text>
        <dbReference type="EC" id="2.7.13.3"/>
    </reaction>
</comment>